<dbReference type="EMBL" id="JABFOQ010000009">
    <property type="protein sequence ID" value="NOJ75373.1"/>
    <property type="molecule type" value="Genomic_DNA"/>
</dbReference>
<organism evidence="2 3">
    <name type="scientific">Empedobacter stercoris</name>
    <dbReference type="NCBI Taxonomy" id="1628248"/>
    <lineage>
        <taxon>Bacteria</taxon>
        <taxon>Pseudomonadati</taxon>
        <taxon>Bacteroidota</taxon>
        <taxon>Flavobacteriia</taxon>
        <taxon>Flavobacteriales</taxon>
        <taxon>Weeksellaceae</taxon>
        <taxon>Empedobacter</taxon>
    </lineage>
</organism>
<dbReference type="PANTHER" id="PTHR10948:SF23">
    <property type="entry name" value="TRANSPOSASE INSI FOR INSERTION SEQUENCE ELEMENT IS30A-RELATED"/>
    <property type="match status" value="1"/>
</dbReference>
<evidence type="ECO:0000259" key="1">
    <source>
        <dbReference type="Pfam" id="PF13936"/>
    </source>
</evidence>
<dbReference type="RefSeq" id="WP_171622687.1">
    <property type="nucleotide sequence ID" value="NZ_JABFOQ010000009.1"/>
</dbReference>
<dbReference type="InterPro" id="IPR025246">
    <property type="entry name" value="IS30-like_HTH"/>
</dbReference>
<dbReference type="InterPro" id="IPR051917">
    <property type="entry name" value="Transposase-Integrase"/>
</dbReference>
<evidence type="ECO:0000313" key="2">
    <source>
        <dbReference type="EMBL" id="NOJ75373.1"/>
    </source>
</evidence>
<name>A0ABX1WLJ5_9FLAO</name>
<keyword evidence="3" id="KW-1185">Reference proteome</keyword>
<dbReference type="PANTHER" id="PTHR10948">
    <property type="entry name" value="TRANSPOSASE"/>
    <property type="match status" value="1"/>
</dbReference>
<dbReference type="Proteomes" id="UP000580344">
    <property type="component" value="Unassembled WGS sequence"/>
</dbReference>
<dbReference type="Pfam" id="PF13936">
    <property type="entry name" value="HTH_38"/>
    <property type="match status" value="1"/>
</dbReference>
<comment type="caution">
    <text evidence="2">The sequence shown here is derived from an EMBL/GenBank/DDBJ whole genome shotgun (WGS) entry which is preliminary data.</text>
</comment>
<gene>
    <name evidence="2" type="ORF">HMH06_05900</name>
</gene>
<sequence>MSHNYIRLSQQERFKIEKYLDQKLSISSIAILLNRNKSTISREVKKIKKRCYDAFISHQIAFEILMNKNYGRCKILSNNKLLKIVHSKLKKRWSPEQISIF</sequence>
<evidence type="ECO:0000313" key="3">
    <source>
        <dbReference type="Proteomes" id="UP000580344"/>
    </source>
</evidence>
<protein>
    <submittedName>
        <fullName evidence="2">Helix-turn-helix domain-containing protein</fullName>
    </submittedName>
</protein>
<accession>A0ABX1WLJ5</accession>
<proteinExistence type="predicted"/>
<reference evidence="2 3" key="1">
    <citation type="submission" date="2020-05" db="EMBL/GenBank/DDBJ databases">
        <title>Tigecycline resistant gene in Empedobacter stercoris.</title>
        <authorList>
            <person name="Chen Y."/>
            <person name="Cheng Y."/>
            <person name="Zhou K."/>
        </authorList>
    </citation>
    <scope>NUCLEOTIDE SEQUENCE [LARGE SCALE GENOMIC DNA]</scope>
    <source>
        <strain evidence="2 3">ES202</strain>
    </source>
</reference>
<feature type="domain" description="Transposase IS30-like HTH" evidence="1">
    <location>
        <begin position="7"/>
        <end position="46"/>
    </location>
</feature>